<dbReference type="AlphaFoldDB" id="A0A2N7BKR0"/>
<sequence length="303" mass="32457">MLFILALLCIFLLGYLAQTTGLCMVRGVKEAINGSPMFIVAIVFSGSLAWVSMALGSVVEGRLLSTAFWPSLFSLFGGFLFGIGAAINSGCGVSTVSRLARGEVVMLATILGWFVAWLLFAPVLPNELKGDKLVLSDFSRYAFLGSISFIIVVSCYFMNAVNRKLWLSMLGIGLTAGFVFLYEQHWTPSGLLKSMGTSLWHGRAEDWPSSERFILMISLLVGMVSAALFTGSFSLRLSSIRRLGKHLVAGVLMGLGAVMAGGGNDTQLLVAMPVLSLAGVFSVLSIIVGIYLGTLVLQSRDTK</sequence>
<name>A0A2N7BKR0_9VIBR</name>
<dbReference type="PANTHER" id="PTHR30574">
    <property type="entry name" value="INNER MEMBRANE PROTEIN YEDE"/>
    <property type="match status" value="1"/>
</dbReference>
<comment type="caution">
    <text evidence="10">The sequence shown here is derived from an EMBL/GenBank/DDBJ whole genome shotgun (WGS) entry which is preliminary data.</text>
</comment>
<feature type="transmembrane region" description="Helical" evidence="9">
    <location>
        <begin position="104"/>
        <end position="121"/>
    </location>
</feature>
<feature type="transmembrane region" description="Helical" evidence="9">
    <location>
        <begin position="37"/>
        <end position="59"/>
    </location>
</feature>
<accession>A0A2N7BKR0</accession>
<keyword evidence="4" id="KW-0997">Cell inner membrane</keyword>
<dbReference type="PANTHER" id="PTHR30574:SF1">
    <property type="entry name" value="SULPHUR TRANSPORT DOMAIN-CONTAINING PROTEIN"/>
    <property type="match status" value="1"/>
</dbReference>
<keyword evidence="6 9" id="KW-1133">Transmembrane helix</keyword>
<feature type="transmembrane region" description="Helical" evidence="9">
    <location>
        <begin position="270"/>
        <end position="297"/>
    </location>
</feature>
<reference evidence="11" key="1">
    <citation type="submission" date="2016-07" db="EMBL/GenBank/DDBJ databases">
        <title>Nontailed viruses are major unrecognized killers of bacteria in the ocean.</title>
        <authorList>
            <person name="Kauffman K."/>
            <person name="Hussain F."/>
            <person name="Yang J."/>
            <person name="Arevalo P."/>
            <person name="Brown J."/>
            <person name="Cutler M."/>
            <person name="Kelly L."/>
            <person name="Polz M.F."/>
        </authorList>
    </citation>
    <scope>NUCLEOTIDE SEQUENCE [LARGE SCALE GENOMIC DNA]</scope>
    <source>
        <strain evidence="11">10N.286.55.C1</strain>
    </source>
</reference>
<evidence type="ECO:0000313" key="10">
    <source>
        <dbReference type="EMBL" id="PME58589.1"/>
    </source>
</evidence>
<evidence type="ECO:0000256" key="1">
    <source>
        <dbReference type="ARBA" id="ARBA00004429"/>
    </source>
</evidence>
<evidence type="ECO:0000256" key="3">
    <source>
        <dbReference type="ARBA" id="ARBA00022475"/>
    </source>
</evidence>
<organism evidence="10 11">
    <name type="scientific">Vibrio lentus</name>
    <dbReference type="NCBI Taxonomy" id="136468"/>
    <lineage>
        <taxon>Bacteria</taxon>
        <taxon>Pseudomonadati</taxon>
        <taxon>Pseudomonadota</taxon>
        <taxon>Gammaproteobacteria</taxon>
        <taxon>Vibrionales</taxon>
        <taxon>Vibrionaceae</taxon>
        <taxon>Vibrio</taxon>
    </lineage>
</organism>
<feature type="transmembrane region" description="Helical" evidence="9">
    <location>
        <begin position="141"/>
        <end position="158"/>
    </location>
</feature>
<comment type="similarity">
    <text evidence="8">Belongs to the TsuA/YedE (TC 9.B.102) family.</text>
</comment>
<dbReference type="Proteomes" id="UP000235778">
    <property type="component" value="Unassembled WGS sequence"/>
</dbReference>
<comment type="subcellular location">
    <subcellularLocation>
        <location evidence="1">Cell inner membrane</location>
        <topology evidence="1">Multi-pass membrane protein</topology>
    </subcellularLocation>
</comment>
<dbReference type="EMBL" id="MCSI01000157">
    <property type="protein sequence ID" value="PME58589.1"/>
    <property type="molecule type" value="Genomic_DNA"/>
</dbReference>
<feature type="transmembrane region" description="Helical" evidence="9">
    <location>
        <begin position="165"/>
        <end position="182"/>
    </location>
</feature>
<gene>
    <name evidence="10" type="ORF">BCV30_16400</name>
</gene>
<evidence type="ECO:0000256" key="2">
    <source>
        <dbReference type="ARBA" id="ARBA00022448"/>
    </source>
</evidence>
<evidence type="ECO:0000256" key="4">
    <source>
        <dbReference type="ARBA" id="ARBA00022519"/>
    </source>
</evidence>
<dbReference type="Pfam" id="PF04143">
    <property type="entry name" value="Sulf_transp"/>
    <property type="match status" value="1"/>
</dbReference>
<evidence type="ECO:0000256" key="5">
    <source>
        <dbReference type="ARBA" id="ARBA00022692"/>
    </source>
</evidence>
<evidence type="ECO:0000256" key="6">
    <source>
        <dbReference type="ARBA" id="ARBA00022989"/>
    </source>
</evidence>
<evidence type="ECO:0000313" key="11">
    <source>
        <dbReference type="Proteomes" id="UP000235778"/>
    </source>
</evidence>
<keyword evidence="2" id="KW-0813">Transport</keyword>
<proteinExistence type="inferred from homology"/>
<dbReference type="GO" id="GO:0005886">
    <property type="term" value="C:plasma membrane"/>
    <property type="evidence" value="ECO:0007669"/>
    <property type="project" value="UniProtKB-SubCell"/>
</dbReference>
<feature type="transmembrane region" description="Helical" evidence="9">
    <location>
        <begin position="247"/>
        <end position="264"/>
    </location>
</feature>
<protein>
    <submittedName>
        <fullName evidence="10">Uncharacterized protein</fullName>
    </submittedName>
</protein>
<keyword evidence="7 9" id="KW-0472">Membrane</keyword>
<evidence type="ECO:0000256" key="7">
    <source>
        <dbReference type="ARBA" id="ARBA00023136"/>
    </source>
</evidence>
<evidence type="ECO:0000256" key="8">
    <source>
        <dbReference type="ARBA" id="ARBA00035655"/>
    </source>
</evidence>
<feature type="transmembrane region" description="Helical" evidence="9">
    <location>
        <begin position="213"/>
        <end position="235"/>
    </location>
</feature>
<keyword evidence="3" id="KW-1003">Cell membrane</keyword>
<keyword evidence="5 9" id="KW-0812">Transmembrane</keyword>
<dbReference type="InterPro" id="IPR007272">
    <property type="entry name" value="Sulf_transp_TsuA/YedE"/>
</dbReference>
<evidence type="ECO:0000256" key="9">
    <source>
        <dbReference type="SAM" id="Phobius"/>
    </source>
</evidence>